<keyword evidence="1" id="KW-0812">Transmembrane</keyword>
<name>A0A1A9W6R3_9MUSC</name>
<protein>
    <submittedName>
        <fullName evidence="2">Uncharacterized protein</fullName>
    </submittedName>
</protein>
<keyword evidence="3" id="KW-1185">Reference proteome</keyword>
<organism evidence="2 3">
    <name type="scientific">Glossina brevipalpis</name>
    <dbReference type="NCBI Taxonomy" id="37001"/>
    <lineage>
        <taxon>Eukaryota</taxon>
        <taxon>Metazoa</taxon>
        <taxon>Ecdysozoa</taxon>
        <taxon>Arthropoda</taxon>
        <taxon>Hexapoda</taxon>
        <taxon>Insecta</taxon>
        <taxon>Pterygota</taxon>
        <taxon>Neoptera</taxon>
        <taxon>Endopterygota</taxon>
        <taxon>Diptera</taxon>
        <taxon>Brachycera</taxon>
        <taxon>Muscomorpha</taxon>
        <taxon>Hippoboscoidea</taxon>
        <taxon>Glossinidae</taxon>
        <taxon>Glossina</taxon>
    </lineage>
</organism>
<evidence type="ECO:0000256" key="1">
    <source>
        <dbReference type="SAM" id="Phobius"/>
    </source>
</evidence>
<sequence>MMKESFIIFKATNSRIRSRLRNVLNVIIVISSNYVGSARSLLEYALLLPFPFLGSFLVQLLYVCDSSAAPWTGAPVWCKLIPTKAPCCLFVPLKWFGLHDETTKIYAINHLQIV</sequence>
<reference evidence="3" key="1">
    <citation type="submission" date="2014-03" db="EMBL/GenBank/DDBJ databases">
        <authorList>
            <person name="Aksoy S."/>
            <person name="Warren W."/>
            <person name="Wilson R.K."/>
        </authorList>
    </citation>
    <scope>NUCLEOTIDE SEQUENCE [LARGE SCALE GENOMIC DNA]</scope>
    <source>
        <strain evidence="3">IAEA</strain>
    </source>
</reference>
<feature type="transmembrane region" description="Helical" evidence="1">
    <location>
        <begin position="20"/>
        <end position="38"/>
    </location>
</feature>
<proteinExistence type="predicted"/>
<dbReference type="EnsemblMetazoa" id="GBRI008238-RA">
    <property type="protein sequence ID" value="GBRI008238-PA"/>
    <property type="gene ID" value="GBRI008238"/>
</dbReference>
<dbReference type="AlphaFoldDB" id="A0A1A9W6R3"/>
<accession>A0A1A9W6R3</accession>
<evidence type="ECO:0000313" key="3">
    <source>
        <dbReference type="Proteomes" id="UP000091820"/>
    </source>
</evidence>
<keyword evidence="1" id="KW-1133">Transmembrane helix</keyword>
<reference evidence="2" key="2">
    <citation type="submission" date="2020-05" db="UniProtKB">
        <authorList>
            <consortium name="EnsemblMetazoa"/>
        </authorList>
    </citation>
    <scope>IDENTIFICATION</scope>
    <source>
        <strain evidence="2">IAEA</strain>
    </source>
</reference>
<dbReference type="VEuPathDB" id="VectorBase:GBRI008238"/>
<evidence type="ECO:0000313" key="2">
    <source>
        <dbReference type="EnsemblMetazoa" id="GBRI008238-PA"/>
    </source>
</evidence>
<dbReference type="Proteomes" id="UP000091820">
    <property type="component" value="Unassembled WGS sequence"/>
</dbReference>
<keyword evidence="1" id="KW-0472">Membrane</keyword>